<keyword evidence="2 3" id="KW-0812">Transmembrane</keyword>
<organism evidence="3 4">
    <name type="scientific">Corynebacterium glaucum</name>
    <dbReference type="NCBI Taxonomy" id="187491"/>
    <lineage>
        <taxon>Bacteria</taxon>
        <taxon>Bacillati</taxon>
        <taxon>Actinomycetota</taxon>
        <taxon>Actinomycetes</taxon>
        <taxon>Mycobacteriales</taxon>
        <taxon>Corynebacteriaceae</taxon>
        <taxon>Corynebacterium</taxon>
    </lineage>
</organism>
<feature type="transmembrane region" description="Helical" evidence="2">
    <location>
        <begin position="54"/>
        <end position="75"/>
    </location>
</feature>
<evidence type="ECO:0000313" key="3">
    <source>
        <dbReference type="EMBL" id="AQQ15584.1"/>
    </source>
</evidence>
<evidence type="ECO:0000256" key="1">
    <source>
        <dbReference type="SAM" id="MobiDB-lite"/>
    </source>
</evidence>
<reference evidence="3 4" key="1">
    <citation type="submission" date="2016-12" db="EMBL/GenBank/DDBJ databases">
        <authorList>
            <person name="Song W.-J."/>
            <person name="Kurnit D.M."/>
        </authorList>
    </citation>
    <scope>NUCLEOTIDE SEQUENCE [LARGE SCALE GENOMIC DNA]</scope>
    <source>
        <strain evidence="3 4">DSM 30827</strain>
    </source>
</reference>
<keyword evidence="2" id="KW-0472">Membrane</keyword>
<dbReference type="Proteomes" id="UP000217209">
    <property type="component" value="Chromosome"/>
</dbReference>
<keyword evidence="2" id="KW-1133">Transmembrane helix</keyword>
<dbReference type="RefSeq" id="WP_232507083.1">
    <property type="nucleotide sequence ID" value="NZ_CP019688.1"/>
</dbReference>
<keyword evidence="4" id="KW-1185">Reference proteome</keyword>
<feature type="transmembrane region" description="Helical" evidence="2">
    <location>
        <begin position="82"/>
        <end position="103"/>
    </location>
</feature>
<protein>
    <submittedName>
        <fullName evidence="3">Tryptophan-associated transmembrane protein</fullName>
    </submittedName>
</protein>
<feature type="compositionally biased region" description="Basic and acidic residues" evidence="1">
    <location>
        <begin position="176"/>
        <end position="198"/>
    </location>
</feature>
<dbReference type="AlphaFoldDB" id="A0A1Q2HXM7"/>
<dbReference type="InterPro" id="IPR019051">
    <property type="entry name" value="Trp_biosyn_TM_oprn/chp"/>
</dbReference>
<evidence type="ECO:0000313" key="4">
    <source>
        <dbReference type="Proteomes" id="UP000217209"/>
    </source>
</evidence>
<proteinExistence type="predicted"/>
<feature type="transmembrane region" description="Helical" evidence="2">
    <location>
        <begin position="148"/>
        <end position="166"/>
    </location>
</feature>
<dbReference type="KEGG" id="cgv:CGLAU_08145"/>
<feature type="region of interest" description="Disordered" evidence="1">
    <location>
        <begin position="176"/>
        <end position="200"/>
    </location>
</feature>
<feature type="transmembrane region" description="Helical" evidence="2">
    <location>
        <begin position="12"/>
        <end position="34"/>
    </location>
</feature>
<evidence type="ECO:0000256" key="2">
    <source>
        <dbReference type="SAM" id="Phobius"/>
    </source>
</evidence>
<accession>A0A1Q2HXM7</accession>
<sequence length="221" mass="23045">MTQAVDKGLSRTGAALIGLGAALLWIASRLTWVSAGYTDELSGNGTVSLPGADWSLETTAVALLLLVGMIGAFALRRLGRRIVGTVSAIAAAAVAISPLQLLIRGADPERVHAILTSRSEAVASTNVGDTIGQWAEITAVDVPSTGPMVAVLGCLLALTGGIVAALRPGADAPKQNKYEKEAVRREHLREDMETKPDSGRVMWDALDADIDPTDYSTDTKG</sequence>
<dbReference type="NCBIfam" id="TIGR02234">
    <property type="entry name" value="trp_oprn_chp"/>
    <property type="match status" value="1"/>
</dbReference>
<dbReference type="InterPro" id="IPR011746">
    <property type="entry name" value="Trp_synth-assoc_CHP"/>
</dbReference>
<name>A0A1Q2HXM7_9CORY</name>
<dbReference type="EMBL" id="CP019688">
    <property type="protein sequence ID" value="AQQ15584.1"/>
    <property type="molecule type" value="Genomic_DNA"/>
</dbReference>
<dbReference type="Pfam" id="PF09534">
    <property type="entry name" value="Trp_oprn_chp"/>
    <property type="match status" value="1"/>
</dbReference>
<gene>
    <name evidence="3" type="ORF">CGLAU_08145</name>
</gene>